<dbReference type="Pfam" id="PF06100">
    <property type="entry name" value="MCRA"/>
    <property type="match status" value="2"/>
</dbReference>
<dbReference type="Gene3D" id="3.30.9.80">
    <property type="match status" value="1"/>
</dbReference>
<dbReference type="EMBL" id="JAWCUI010000068">
    <property type="protein sequence ID" value="KAL1889901.1"/>
    <property type="molecule type" value="Genomic_DNA"/>
</dbReference>
<organism evidence="2 3">
    <name type="scientific">Sporothrix stenoceras</name>
    <dbReference type="NCBI Taxonomy" id="5173"/>
    <lineage>
        <taxon>Eukaryota</taxon>
        <taxon>Fungi</taxon>
        <taxon>Dikarya</taxon>
        <taxon>Ascomycota</taxon>
        <taxon>Pezizomycotina</taxon>
        <taxon>Sordariomycetes</taxon>
        <taxon>Sordariomycetidae</taxon>
        <taxon>Ophiostomatales</taxon>
        <taxon>Ophiostomataceae</taxon>
        <taxon>Sporothrix</taxon>
    </lineage>
</organism>
<dbReference type="InterPro" id="IPR036188">
    <property type="entry name" value="FAD/NAD-bd_sf"/>
</dbReference>
<evidence type="ECO:0008006" key="4">
    <source>
        <dbReference type="Google" id="ProtNLM"/>
    </source>
</evidence>
<name>A0ABR3YPU1_9PEZI</name>
<dbReference type="SUPFAM" id="SSF51905">
    <property type="entry name" value="FAD/NAD(P)-binding domain"/>
    <property type="match status" value="1"/>
</dbReference>
<sequence>MRRLPQETHAYLVGGGIASLTAAVHLHYDAGVPADQIHIIEAAPLPGGAMGKGGGSPRVDGDVPAWEKGYTVLAARKLNFSYRCLYETLAKVPSARHPGRTVLDDVKGSPSPTPKPEPEREPEVATEEAPKTNGGSASGSEYEVVDMPTIPPTPRTASSFVSTEPPLKPPTFPARLVARGDDGRPQVVNVQSMGLLPAQRMSLLGLILATEESLAATAMSEGKAEIQAHFQPDFFESKFWDVWASLYAFQPWHSAVEFRRYLLRFLHEFSHISTLSGIDHAPLNDYECIVLPIEQHLRQSGVVFQYSTRVEEVVFADGDDLHVSALRVAQNNSQSDITLGPHDIVLLTLGSMTASVLFGGNDRAPPPLPPQDAVLRDPGPVWRFWSRLADPAINPVHHTAFGRPSVFYSHVAKSSWLSFTLTLSGKAAALFTHLTTWAGFGTADTNATDGTNTNGPLITFRDSPWMMSITMPHQPYFTDQPDDVRVLWGYGLYPDQEGLHIRKPMMACTGAEIFAELLSYLDLPADLASLFTAPCPSGVITIPCLMPFIGSPFLTRTAGDRPNVLPSGKDKGNLGLLGQFVEIDRDVTFTMEYSARSAQLAVYGLMGIDGERTPPAVHRSDQDVTVLGEMLMTIMS</sequence>
<reference evidence="2 3" key="1">
    <citation type="journal article" date="2024" name="IMA Fungus">
        <title>IMA Genome - F19 : A genome assembly and annotation guide to empower mycologists, including annotated draft genome sequences of Ceratocystis pirilliformis, Diaporthe australafricana, Fusarium ophioides, Paecilomyces lecythidis, and Sporothrix stenoceras.</title>
        <authorList>
            <person name="Aylward J."/>
            <person name="Wilson A.M."/>
            <person name="Visagie C.M."/>
            <person name="Spraker J."/>
            <person name="Barnes I."/>
            <person name="Buitendag C."/>
            <person name="Ceriani C."/>
            <person name="Del Mar Angel L."/>
            <person name="du Plessis D."/>
            <person name="Fuchs T."/>
            <person name="Gasser K."/>
            <person name="Kramer D."/>
            <person name="Li W."/>
            <person name="Munsamy K."/>
            <person name="Piso A."/>
            <person name="Price J.L."/>
            <person name="Sonnekus B."/>
            <person name="Thomas C."/>
            <person name="van der Nest A."/>
            <person name="van Dijk A."/>
            <person name="van Heerden A."/>
            <person name="van Vuuren N."/>
            <person name="Yilmaz N."/>
            <person name="Duong T.A."/>
            <person name="van der Merwe N.A."/>
            <person name="Wingfield M.J."/>
            <person name="Wingfield B.D."/>
        </authorList>
    </citation>
    <scope>NUCLEOTIDE SEQUENCE [LARGE SCALE GENOMIC DNA]</scope>
    <source>
        <strain evidence="2 3">CMW 5346</strain>
    </source>
</reference>
<keyword evidence="3" id="KW-1185">Reference proteome</keyword>
<evidence type="ECO:0000313" key="2">
    <source>
        <dbReference type="EMBL" id="KAL1889901.1"/>
    </source>
</evidence>
<protein>
    <recommendedName>
        <fullName evidence="4">Oleate hydratase</fullName>
    </recommendedName>
</protein>
<dbReference type="Proteomes" id="UP001583186">
    <property type="component" value="Unassembled WGS sequence"/>
</dbReference>
<accession>A0ABR3YPU1</accession>
<dbReference type="InterPro" id="IPR010354">
    <property type="entry name" value="Oleate_hydratase"/>
</dbReference>
<comment type="caution">
    <text evidence="2">The sequence shown here is derived from an EMBL/GenBank/DDBJ whole genome shotgun (WGS) entry which is preliminary data.</text>
</comment>
<evidence type="ECO:0000313" key="3">
    <source>
        <dbReference type="Proteomes" id="UP001583186"/>
    </source>
</evidence>
<evidence type="ECO:0000256" key="1">
    <source>
        <dbReference type="SAM" id="MobiDB-lite"/>
    </source>
</evidence>
<dbReference type="PANTHER" id="PTHR37417">
    <property type="entry name" value="67 KDA MYOSIN-CROSS-REACTIVE ANTIGEN FAMILY PROTEIN (AFU_ORTHOLOGUE AFUA_5G09970)"/>
    <property type="match status" value="1"/>
</dbReference>
<proteinExistence type="predicted"/>
<dbReference type="Gene3D" id="3.50.50.60">
    <property type="entry name" value="FAD/NAD(P)-binding domain"/>
    <property type="match status" value="2"/>
</dbReference>
<feature type="region of interest" description="Disordered" evidence="1">
    <location>
        <begin position="97"/>
        <end position="143"/>
    </location>
</feature>
<gene>
    <name evidence="2" type="ORF">Sste5346_008627</name>
</gene>
<dbReference type="PANTHER" id="PTHR37417:SF2">
    <property type="entry name" value="67 KDA MYOSIN-CROSS-REACTIVE ANTIGEN FAMILY PROTEIN (AFU_ORTHOLOGUE AFUA_5G09970)"/>
    <property type="match status" value="1"/>
</dbReference>